<dbReference type="EMBL" id="JAFLRD010000026">
    <property type="protein sequence ID" value="MBO0418162.1"/>
    <property type="molecule type" value="Genomic_DNA"/>
</dbReference>
<dbReference type="Proteomes" id="UP000664349">
    <property type="component" value="Unassembled WGS sequence"/>
</dbReference>
<keyword evidence="2" id="KW-1185">Reference proteome</keyword>
<sequence>MSKTFPTRRRYRQASMEAREALLPFVSRRPGRPQADYWHMPDAHPDYAADCAYGRECGAHFVQWLKDNPGYRGQSLLARITRDIDFRKPEQRGYRVGFFNYLEAMLTLAARKVDVFEHVDELHRQQQAQVKRKTMENRSVRRIEKK</sequence>
<evidence type="ECO:0000313" key="2">
    <source>
        <dbReference type="Proteomes" id="UP000664349"/>
    </source>
</evidence>
<name>A0ABS3GU23_9NEIS</name>
<evidence type="ECO:0000313" key="1">
    <source>
        <dbReference type="EMBL" id="MBO0418162.1"/>
    </source>
</evidence>
<protein>
    <submittedName>
        <fullName evidence="1">Uncharacterized protein</fullName>
    </submittedName>
</protein>
<reference evidence="1 2" key="1">
    <citation type="submission" date="2021-03" db="EMBL/GenBank/DDBJ databases">
        <title>First Case of infection caused by Chromobacterium haemolyticum derived from water in China.</title>
        <authorList>
            <person name="Chen J."/>
            <person name="Liu C."/>
        </authorList>
    </citation>
    <scope>NUCLEOTIDE SEQUENCE [LARGE SCALE GENOMIC DNA]</scope>
    <source>
        <strain evidence="1 2">WJ-5</strain>
    </source>
</reference>
<accession>A0ABS3GU23</accession>
<proteinExistence type="predicted"/>
<organism evidence="1 2">
    <name type="scientific">Chromobacterium haemolyticum</name>
    <dbReference type="NCBI Taxonomy" id="394935"/>
    <lineage>
        <taxon>Bacteria</taxon>
        <taxon>Pseudomonadati</taxon>
        <taxon>Pseudomonadota</taxon>
        <taxon>Betaproteobacteria</taxon>
        <taxon>Neisseriales</taxon>
        <taxon>Chromobacteriaceae</taxon>
        <taxon>Chromobacterium</taxon>
    </lineage>
</organism>
<dbReference type="RefSeq" id="WP_081575605.1">
    <property type="nucleotide sequence ID" value="NZ_JAEILV010000028.1"/>
</dbReference>
<gene>
    <name evidence="1" type="ORF">J1C50_21885</name>
</gene>
<comment type="caution">
    <text evidence="1">The sequence shown here is derived from an EMBL/GenBank/DDBJ whole genome shotgun (WGS) entry which is preliminary data.</text>
</comment>